<comment type="caution">
    <text evidence="1">The sequence shown here is derived from an EMBL/GenBank/DDBJ whole genome shotgun (WGS) entry which is preliminary data.</text>
</comment>
<protein>
    <submittedName>
        <fullName evidence="1">POLD1 protein</fullName>
    </submittedName>
</protein>
<dbReference type="Proteomes" id="UP000649617">
    <property type="component" value="Unassembled WGS sequence"/>
</dbReference>
<sequence length="480" mass="53894">MGSAPASNHRVGCYVKIDESRKRDFSGSLRFGKVTGVCAALQRHNYEYTVQIDSGETECVEEQYLQGLYLHELDWVSPHSREVAVGVETHGAKKFVAELIRRTADGVFQVRFPDGSLLENVQLKQLSKPKDSALRTSPSKTPPDSDWLLDRKIQARIDDVWPIRQRIKDALRQLQTPRPVTNPILRGPFVGKDAADSEGYQAHPRPAEHLVVDREFVDTWGKFAGKVKFASTFKVGPAYPRMEVWVEQVDAAEPLYFHAALPVHAGLICLGKYEGNPEWIRSSDIALLGIMIYADGKLCSKLENPALVKHGAQKYGHDSCHYVPGCTSTYLVDMDWIGAVFTLAPSDSDFEVQDDIYNIVTYHEILEEASSQLQEHGNILASERAEVTVQVDLVLTTNYLATVRQVCCGAVRVMLTQKGMDVSRKRLRHVLKHRFRSQAALFPKRPTKDLSKPRFEDGVEDRLQKYLDSTLGSNSNALTN</sequence>
<dbReference type="AlphaFoldDB" id="A0A812WEU2"/>
<keyword evidence="2" id="KW-1185">Reference proteome</keyword>
<proteinExistence type="predicted"/>
<evidence type="ECO:0000313" key="2">
    <source>
        <dbReference type="Proteomes" id="UP000649617"/>
    </source>
</evidence>
<name>A0A812WEU2_SYMPI</name>
<reference evidence="1" key="1">
    <citation type="submission" date="2021-02" db="EMBL/GenBank/DDBJ databases">
        <authorList>
            <person name="Dougan E. K."/>
            <person name="Rhodes N."/>
            <person name="Thang M."/>
            <person name="Chan C."/>
        </authorList>
    </citation>
    <scope>NUCLEOTIDE SEQUENCE</scope>
</reference>
<evidence type="ECO:0000313" key="1">
    <source>
        <dbReference type="EMBL" id="CAE7679748.1"/>
    </source>
</evidence>
<dbReference type="EMBL" id="CAJNIZ010044149">
    <property type="protein sequence ID" value="CAE7679748.1"/>
    <property type="molecule type" value="Genomic_DNA"/>
</dbReference>
<organism evidence="1 2">
    <name type="scientific">Symbiodinium pilosum</name>
    <name type="common">Dinoflagellate</name>
    <dbReference type="NCBI Taxonomy" id="2952"/>
    <lineage>
        <taxon>Eukaryota</taxon>
        <taxon>Sar</taxon>
        <taxon>Alveolata</taxon>
        <taxon>Dinophyceae</taxon>
        <taxon>Suessiales</taxon>
        <taxon>Symbiodiniaceae</taxon>
        <taxon>Symbiodinium</taxon>
    </lineage>
</organism>
<dbReference type="OrthoDB" id="417915at2759"/>
<accession>A0A812WEU2</accession>
<gene>
    <name evidence="1" type="primary">POLD1</name>
    <name evidence="1" type="ORF">SPIL2461_LOCUS18904</name>
</gene>